<dbReference type="PROSITE" id="PS51186">
    <property type="entry name" value="GNAT"/>
    <property type="match status" value="1"/>
</dbReference>
<reference evidence="4" key="1">
    <citation type="journal article" date="2016" name="Genome Announc.">
        <title>Complete genome sequence of Alkaliphilus metalliredigens strain QYMF, an alkaliphilic and metal-reducing bacterium isolated from borax-contaminated leachate ponds.</title>
        <authorList>
            <person name="Hwang C."/>
            <person name="Copeland A."/>
            <person name="Lucas S."/>
            <person name="Lapidus A."/>
            <person name="Barry K."/>
            <person name="Detter J.C."/>
            <person name="Glavina Del Rio T."/>
            <person name="Hammon N."/>
            <person name="Israni S."/>
            <person name="Dalin E."/>
            <person name="Tice H."/>
            <person name="Pitluck S."/>
            <person name="Chertkov O."/>
            <person name="Brettin T."/>
            <person name="Bruce D."/>
            <person name="Han C."/>
            <person name="Schmutz J."/>
            <person name="Larimer F."/>
            <person name="Land M.L."/>
            <person name="Hauser L."/>
            <person name="Kyrpides N."/>
            <person name="Mikhailova N."/>
            <person name="Ye Q."/>
            <person name="Zhou J."/>
            <person name="Richardson P."/>
            <person name="Fields M.W."/>
        </authorList>
    </citation>
    <scope>NUCLEOTIDE SEQUENCE [LARGE SCALE GENOMIC DNA]</scope>
    <source>
        <strain evidence="4">QYMF</strain>
    </source>
</reference>
<dbReference type="KEGG" id="amt:Amet_2261"/>
<protein>
    <submittedName>
        <fullName evidence="3">GCN5-related N-acetyltransferase</fullName>
    </submittedName>
</protein>
<evidence type="ECO:0000259" key="2">
    <source>
        <dbReference type="PROSITE" id="PS51186"/>
    </source>
</evidence>
<keyword evidence="1 3" id="KW-0808">Transferase</keyword>
<gene>
    <name evidence="3" type="ordered locus">Amet_2261</name>
</gene>
<feature type="domain" description="N-acetyltransferase" evidence="2">
    <location>
        <begin position="8"/>
        <end position="143"/>
    </location>
</feature>
<dbReference type="PANTHER" id="PTHR13947:SF37">
    <property type="entry name" value="LD18367P"/>
    <property type="match status" value="1"/>
</dbReference>
<evidence type="ECO:0000313" key="3">
    <source>
        <dbReference type="EMBL" id="ABR48419.1"/>
    </source>
</evidence>
<dbReference type="InterPro" id="IPR016181">
    <property type="entry name" value="Acyl_CoA_acyltransferase"/>
</dbReference>
<evidence type="ECO:0000256" key="1">
    <source>
        <dbReference type="ARBA" id="ARBA00022679"/>
    </source>
</evidence>
<dbReference type="HOGENOM" id="CLU_108859_2_1_9"/>
<accession>A6TQF1</accession>
<dbReference type="InterPro" id="IPR050769">
    <property type="entry name" value="NAT_camello-type"/>
</dbReference>
<evidence type="ECO:0000313" key="4">
    <source>
        <dbReference type="Proteomes" id="UP000001572"/>
    </source>
</evidence>
<dbReference type="EMBL" id="CP000724">
    <property type="protein sequence ID" value="ABR48419.1"/>
    <property type="molecule type" value="Genomic_DNA"/>
</dbReference>
<dbReference type="PANTHER" id="PTHR13947">
    <property type="entry name" value="GNAT FAMILY N-ACETYLTRANSFERASE"/>
    <property type="match status" value="1"/>
</dbReference>
<dbReference type="STRING" id="293826.Amet_2261"/>
<dbReference type="Proteomes" id="UP000001572">
    <property type="component" value="Chromosome"/>
</dbReference>
<dbReference type="InterPro" id="IPR000182">
    <property type="entry name" value="GNAT_dom"/>
</dbReference>
<dbReference type="AlphaFoldDB" id="A6TQF1"/>
<dbReference type="GO" id="GO:0008080">
    <property type="term" value="F:N-acetyltransferase activity"/>
    <property type="evidence" value="ECO:0007669"/>
    <property type="project" value="InterPro"/>
</dbReference>
<sequence length="161" mass="18189">MSDISLNIVIEETSNINDSIYDLLLLADPAQKIVDEYIARGKVFVANYSGDIVGEYVLINTRPETIEIVNIAIKEEYQGKGLGKLLLKDAVNRASMHGAKVLEIGTANSSIFQLALYQKVGFRITRIDRDFFIKHYDEPIYENGIQCSDMIRLSMDLKQKL</sequence>
<dbReference type="Gene3D" id="3.40.630.30">
    <property type="match status" value="1"/>
</dbReference>
<keyword evidence="4" id="KW-1185">Reference proteome</keyword>
<dbReference type="SUPFAM" id="SSF55729">
    <property type="entry name" value="Acyl-CoA N-acyltransferases (Nat)"/>
    <property type="match status" value="1"/>
</dbReference>
<proteinExistence type="predicted"/>
<dbReference type="eggNOG" id="COG0456">
    <property type="taxonomic scope" value="Bacteria"/>
</dbReference>
<organism evidence="3 4">
    <name type="scientific">Alkaliphilus metalliredigens (strain QYMF)</name>
    <dbReference type="NCBI Taxonomy" id="293826"/>
    <lineage>
        <taxon>Bacteria</taxon>
        <taxon>Bacillati</taxon>
        <taxon>Bacillota</taxon>
        <taxon>Clostridia</taxon>
        <taxon>Peptostreptococcales</taxon>
        <taxon>Natronincolaceae</taxon>
        <taxon>Alkaliphilus</taxon>
    </lineage>
</organism>
<dbReference type="Pfam" id="PF13508">
    <property type="entry name" value="Acetyltransf_7"/>
    <property type="match status" value="1"/>
</dbReference>
<name>A6TQF1_ALKMQ</name>